<organism evidence="6 7">
    <name type="scientific">Paenibacillus protaetiae</name>
    <dbReference type="NCBI Taxonomy" id="2509456"/>
    <lineage>
        <taxon>Bacteria</taxon>
        <taxon>Bacillati</taxon>
        <taxon>Bacillota</taxon>
        <taxon>Bacilli</taxon>
        <taxon>Bacillales</taxon>
        <taxon>Paenibacillaceae</taxon>
        <taxon>Paenibacillus</taxon>
    </lineage>
</organism>
<dbReference type="SUPFAM" id="SSF53822">
    <property type="entry name" value="Periplasmic binding protein-like I"/>
    <property type="match status" value="1"/>
</dbReference>
<evidence type="ECO:0000256" key="4">
    <source>
        <dbReference type="SAM" id="Phobius"/>
    </source>
</evidence>
<evidence type="ECO:0000256" key="2">
    <source>
        <dbReference type="ARBA" id="ARBA00007639"/>
    </source>
</evidence>
<accession>A0A4P6F0N4</accession>
<dbReference type="RefSeq" id="WP_129444613.1">
    <property type="nucleotide sequence ID" value="NZ_CP035492.1"/>
</dbReference>
<comment type="subcellular location">
    <subcellularLocation>
        <location evidence="1">Cell envelope</location>
    </subcellularLocation>
</comment>
<protein>
    <submittedName>
        <fullName evidence="6">Sugar ABC transporter substrate-binding protein</fullName>
    </submittedName>
</protein>
<keyword evidence="4" id="KW-0812">Transmembrane</keyword>
<keyword evidence="4" id="KW-0472">Membrane</keyword>
<proteinExistence type="inferred from homology"/>
<dbReference type="EMBL" id="CP035492">
    <property type="protein sequence ID" value="QAY68625.1"/>
    <property type="molecule type" value="Genomic_DNA"/>
</dbReference>
<feature type="domain" description="Periplasmic binding protein" evidence="5">
    <location>
        <begin position="53"/>
        <end position="305"/>
    </location>
</feature>
<dbReference type="Pfam" id="PF13407">
    <property type="entry name" value="Peripla_BP_4"/>
    <property type="match status" value="1"/>
</dbReference>
<dbReference type="GO" id="GO:0030246">
    <property type="term" value="F:carbohydrate binding"/>
    <property type="evidence" value="ECO:0007669"/>
    <property type="project" value="UniProtKB-ARBA"/>
</dbReference>
<dbReference type="InterPro" id="IPR025997">
    <property type="entry name" value="SBP_2_dom"/>
</dbReference>
<dbReference type="AlphaFoldDB" id="A0A4P6F0N4"/>
<keyword evidence="4" id="KW-1133">Transmembrane helix</keyword>
<dbReference type="Proteomes" id="UP000293568">
    <property type="component" value="Chromosome"/>
</dbReference>
<name>A0A4P6F0N4_9BACL</name>
<feature type="transmembrane region" description="Helical" evidence="4">
    <location>
        <begin position="7"/>
        <end position="26"/>
    </location>
</feature>
<gene>
    <name evidence="6" type="ORF">ET464_19620</name>
</gene>
<dbReference type="OrthoDB" id="6196975at2"/>
<dbReference type="GO" id="GO:0030313">
    <property type="term" value="C:cell envelope"/>
    <property type="evidence" value="ECO:0007669"/>
    <property type="project" value="UniProtKB-SubCell"/>
</dbReference>
<evidence type="ECO:0000313" key="7">
    <source>
        <dbReference type="Proteomes" id="UP000293568"/>
    </source>
</evidence>
<evidence type="ECO:0000313" key="6">
    <source>
        <dbReference type="EMBL" id="QAY68625.1"/>
    </source>
</evidence>
<dbReference type="KEGG" id="pprt:ET464_19620"/>
<reference evidence="6 7" key="1">
    <citation type="submission" date="2019-01" db="EMBL/GenBank/DDBJ databases">
        <title>Genome sequencing of strain FW100M-2.</title>
        <authorList>
            <person name="Heo J."/>
            <person name="Kim S.-J."/>
            <person name="Kim J.-S."/>
            <person name="Hong S.-B."/>
            <person name="Kwon S.-W."/>
        </authorList>
    </citation>
    <scope>NUCLEOTIDE SEQUENCE [LARGE SCALE GENOMIC DNA]</scope>
    <source>
        <strain evidence="6 7">FW100M-2</strain>
    </source>
</reference>
<sequence length="334" mass="36112">MGSKWKWLAATAIMLGLFGYVLYEFMSAAIQNIQLVQSMEQTDSHQDRKHVILISQEQNTPYWVSLKQGAAEAAREVGIGIEYWAPYRINPEEQQNLLAKAITAKPDAIMLQGIKSDDYDRLIGQAEQSGIAVVAVDSDSPNSSRLAYVGIDNLEAGKKLGKLVTRSGQAPQRIGVMIGTYKVDNQQLRLTGFRSVIEATKGYSIAAIAVSNISRIEAARQTAEMMAAHPDIQTIVGLTGLDAVGIAEGLQVAARTDVRVFGFDDLGATREAIANGTIVSTVVQQPEEIGGEAVRLLSRYFNGEKVPAVVNTPTTVLDADTLRANGQTKQADHP</sequence>
<evidence type="ECO:0000256" key="1">
    <source>
        <dbReference type="ARBA" id="ARBA00004196"/>
    </source>
</evidence>
<dbReference type="PANTHER" id="PTHR46847:SF1">
    <property type="entry name" value="D-ALLOSE-BINDING PERIPLASMIC PROTEIN-RELATED"/>
    <property type="match status" value="1"/>
</dbReference>
<dbReference type="PANTHER" id="PTHR46847">
    <property type="entry name" value="D-ALLOSE-BINDING PERIPLASMIC PROTEIN-RELATED"/>
    <property type="match status" value="1"/>
</dbReference>
<dbReference type="Gene3D" id="3.40.50.2300">
    <property type="match status" value="2"/>
</dbReference>
<evidence type="ECO:0000259" key="5">
    <source>
        <dbReference type="Pfam" id="PF13407"/>
    </source>
</evidence>
<keyword evidence="7" id="KW-1185">Reference proteome</keyword>
<keyword evidence="3" id="KW-0732">Signal</keyword>
<evidence type="ECO:0000256" key="3">
    <source>
        <dbReference type="ARBA" id="ARBA00022729"/>
    </source>
</evidence>
<comment type="similarity">
    <text evidence="2">Belongs to the bacterial solute-binding protein 2 family.</text>
</comment>
<dbReference type="InterPro" id="IPR028082">
    <property type="entry name" value="Peripla_BP_I"/>
</dbReference>